<name>A0ACC5A0R7_9BACL</name>
<dbReference type="EMBL" id="LDRX01000015">
    <property type="protein sequence ID" value="KTS84443.1"/>
    <property type="molecule type" value="Genomic_DNA"/>
</dbReference>
<gene>
    <name evidence="1" type="ORF">NS115_03685</name>
</gene>
<evidence type="ECO:0000313" key="1">
    <source>
        <dbReference type="EMBL" id="KTS84443.1"/>
    </source>
</evidence>
<protein>
    <submittedName>
        <fullName evidence="1">Deoxyuridine 5'-triphosphate nucleotidohydrolase</fullName>
    </submittedName>
</protein>
<organism evidence="1 2">
    <name type="scientific">Paenibacillus jamilae</name>
    <dbReference type="NCBI Taxonomy" id="114136"/>
    <lineage>
        <taxon>Bacteria</taxon>
        <taxon>Bacillati</taxon>
        <taxon>Bacillota</taxon>
        <taxon>Bacilli</taxon>
        <taxon>Bacillales</taxon>
        <taxon>Paenibacillaceae</taxon>
        <taxon>Paenibacillus</taxon>
    </lineage>
</organism>
<accession>A0ACC5A0R7</accession>
<sequence length="163" mass="17677">MIVQLKKLFDAAVTPQRATDLASGFDLHAFDVVPPENVLDPTRETFRHYILNPGERVLVRTGIAVGLPVGMEAQVRPRSGLALRDGVTVLNTPGTVDADYTGDVGVILINHGTKPFHIFRGDRIAQLVFAPVHHDIQFKETTALTATERGSGGYGHTGKGEIR</sequence>
<evidence type="ECO:0000313" key="2">
    <source>
        <dbReference type="Proteomes" id="UP000074866"/>
    </source>
</evidence>
<keyword evidence="2" id="KW-1185">Reference proteome</keyword>
<reference evidence="1 2" key="1">
    <citation type="journal article" date="2016" name="Front. Microbiol.">
        <title>Genomic Resource of Rice Seed Associated Bacteria.</title>
        <authorList>
            <person name="Midha S."/>
            <person name="Bansal K."/>
            <person name="Sharma S."/>
            <person name="Kumar N."/>
            <person name="Patil P.P."/>
            <person name="Chaudhry V."/>
            <person name="Patil P.B."/>
        </authorList>
    </citation>
    <scope>NUCLEOTIDE SEQUENCE [LARGE SCALE GENOMIC DNA]</scope>
    <source>
        <strain evidence="1 2">NS115</strain>
    </source>
</reference>
<dbReference type="Proteomes" id="UP000074866">
    <property type="component" value="Unassembled WGS sequence"/>
</dbReference>
<proteinExistence type="predicted"/>
<comment type="caution">
    <text evidence="1">The sequence shown here is derived from an EMBL/GenBank/DDBJ whole genome shotgun (WGS) entry which is preliminary data.</text>
</comment>